<reference evidence="1 2" key="1">
    <citation type="submission" date="2018-03" db="EMBL/GenBank/DDBJ databases">
        <title>Comparative genomics illustrates the genes involved in a hyperalkaliphilic mechanisms of Serpentinomonas isolated from highly-alkaline calcium-rich serpentinized springs.</title>
        <authorList>
            <person name="Suzuki S."/>
            <person name="Ishii S."/>
            <person name="Walworth N."/>
            <person name="Bird L."/>
            <person name="Kuenen J.G."/>
            <person name="Nealson K.H."/>
        </authorList>
    </citation>
    <scope>NUCLEOTIDE SEQUENCE [LARGE SCALE GENOMIC DNA]</scope>
    <source>
        <strain evidence="1 2">83</strain>
    </source>
</reference>
<accession>A0A2S9KG20</accession>
<dbReference type="OrthoDB" id="27194at2"/>
<comment type="caution">
    <text evidence="1">The sequence shown here is derived from an EMBL/GenBank/DDBJ whole genome shotgun (WGS) entry which is preliminary data.</text>
</comment>
<dbReference type="PANTHER" id="PTHR37463:SF1">
    <property type="entry name" value="DUF2256 DOMAIN-CONTAINING PROTEIN"/>
    <property type="match status" value="1"/>
</dbReference>
<dbReference type="Pfam" id="PF10013">
    <property type="entry name" value="DUF2256"/>
    <property type="match status" value="1"/>
</dbReference>
<proteinExistence type="predicted"/>
<dbReference type="InterPro" id="IPR017136">
    <property type="entry name" value="UCP037205"/>
</dbReference>
<evidence type="ECO:0000313" key="1">
    <source>
        <dbReference type="EMBL" id="PRD69400.1"/>
    </source>
</evidence>
<protein>
    <submittedName>
        <fullName evidence="1">DUF2256 domain-containing protein</fullName>
    </submittedName>
</protein>
<dbReference type="PANTHER" id="PTHR37463">
    <property type="entry name" value="GSL3115 PROTEIN"/>
    <property type="match status" value="1"/>
</dbReference>
<dbReference type="AlphaFoldDB" id="A0A2S9KG20"/>
<evidence type="ECO:0000313" key="2">
    <source>
        <dbReference type="Proteomes" id="UP000238326"/>
    </source>
</evidence>
<gene>
    <name evidence="1" type="ORF">C6P61_05725</name>
</gene>
<dbReference type="PIRSF" id="PIRSF037205">
    <property type="entry name" value="UCP037205"/>
    <property type="match status" value="1"/>
</dbReference>
<keyword evidence="2" id="KW-1185">Reference proteome</keyword>
<sequence length="53" mass="6453">MKMKKKTDLPSKTCLCCGLPFTWRKKWERDWDQVKYCSERCRRSAPKSQQAQR</sequence>
<organism evidence="1 2">
    <name type="scientific">Malikia spinosa</name>
    <dbReference type="NCBI Taxonomy" id="86180"/>
    <lineage>
        <taxon>Bacteria</taxon>
        <taxon>Pseudomonadati</taxon>
        <taxon>Pseudomonadota</taxon>
        <taxon>Betaproteobacteria</taxon>
        <taxon>Burkholderiales</taxon>
        <taxon>Comamonadaceae</taxon>
        <taxon>Malikia</taxon>
    </lineage>
</organism>
<dbReference type="Proteomes" id="UP000238326">
    <property type="component" value="Unassembled WGS sequence"/>
</dbReference>
<dbReference type="EMBL" id="PVLR01000015">
    <property type="protein sequence ID" value="PRD69400.1"/>
    <property type="molecule type" value="Genomic_DNA"/>
</dbReference>
<name>A0A2S9KG20_9BURK</name>